<evidence type="ECO:0000313" key="1">
    <source>
        <dbReference type="EMBL" id="NEI51485.1"/>
    </source>
</evidence>
<organism evidence="1 2">
    <name type="scientific">Rhizobium ruizarguesonis</name>
    <dbReference type="NCBI Taxonomy" id="2081791"/>
    <lineage>
        <taxon>Bacteria</taxon>
        <taxon>Pseudomonadati</taxon>
        <taxon>Pseudomonadota</taxon>
        <taxon>Alphaproteobacteria</taxon>
        <taxon>Hyphomicrobiales</taxon>
        <taxon>Rhizobiaceae</taxon>
        <taxon>Rhizobium/Agrobacterium group</taxon>
        <taxon>Rhizobium</taxon>
    </lineage>
</organism>
<sequence>MSEFPELEILIVWVEEVAQDVVDNVVQGRVQPREIAWAYEIEFDPSKGIRRYRLSNAGYGKALRILRNLAENTDAAR</sequence>
<name>A0AAE4YUI4_9HYPH</name>
<gene>
    <name evidence="1" type="ORF">GR217_27905</name>
</gene>
<evidence type="ECO:0000313" key="2">
    <source>
        <dbReference type="Proteomes" id="UP000661163"/>
    </source>
</evidence>
<accession>A0AAE4YUI4</accession>
<protein>
    <submittedName>
        <fullName evidence="1">Uncharacterized protein</fullName>
    </submittedName>
</protein>
<dbReference type="RefSeq" id="WP_130683186.1">
    <property type="nucleotide sequence ID" value="NZ_SIKY01000003.1"/>
</dbReference>
<proteinExistence type="predicted"/>
<comment type="caution">
    <text evidence="1">The sequence shown here is derived from an EMBL/GenBank/DDBJ whole genome shotgun (WGS) entry which is preliminary data.</text>
</comment>
<dbReference type="AlphaFoldDB" id="A0AAE4YUI4"/>
<dbReference type="Proteomes" id="UP000661163">
    <property type="component" value="Unassembled WGS sequence"/>
</dbReference>
<dbReference type="EMBL" id="WUFC01000028">
    <property type="protein sequence ID" value="NEI51485.1"/>
    <property type="molecule type" value="Genomic_DNA"/>
</dbReference>
<reference evidence="1 2" key="1">
    <citation type="submission" date="2019-12" db="EMBL/GenBank/DDBJ databases">
        <title>Rhizobium genotypes associated with high levels of biological nitrogen fixation by grain legumes in a temperate-maritime cropping system.</title>
        <authorList>
            <person name="Maluk M."/>
            <person name="Francesc Ferrando Molina F."/>
            <person name="Lopez Del Egido L."/>
            <person name="Lafos M."/>
            <person name="Langarica-Fuentes A."/>
            <person name="Gebre Yohannes G."/>
            <person name="Young M.W."/>
            <person name="Martin P."/>
            <person name="Gantlett R."/>
            <person name="Kenicer G."/>
            <person name="Hawes C."/>
            <person name="Begg G.S."/>
            <person name="Quilliam R.S."/>
            <person name="Squire G.R."/>
            <person name="Poole P.S."/>
            <person name="Young P.W."/>
            <person name="Iannetta P.M."/>
            <person name="James E.K."/>
        </authorList>
    </citation>
    <scope>NUCLEOTIDE SEQUENCE [LARGE SCALE GENOMIC DNA]</scope>
    <source>
        <strain evidence="1 2">JHI985</strain>
    </source>
</reference>